<dbReference type="Gene3D" id="3.30.530.20">
    <property type="match status" value="1"/>
</dbReference>
<reference evidence="3 4" key="1">
    <citation type="submission" date="2022-09" db="EMBL/GenBank/DDBJ databases">
        <title>New species of Phenylobacterium.</title>
        <authorList>
            <person name="Mieszkin S."/>
        </authorList>
    </citation>
    <scope>NUCLEOTIDE SEQUENCE [LARGE SCALE GENOMIC DNA]</scope>
    <source>
        <strain evidence="3 4">HK31-G</strain>
    </source>
</reference>
<dbReference type="SUPFAM" id="SSF55961">
    <property type="entry name" value="Bet v1-like"/>
    <property type="match status" value="1"/>
</dbReference>
<accession>A0ABW6CME3</accession>
<evidence type="ECO:0000313" key="3">
    <source>
        <dbReference type="EMBL" id="MFD3262906.1"/>
    </source>
</evidence>
<evidence type="ECO:0000313" key="4">
    <source>
        <dbReference type="Proteomes" id="UP001598130"/>
    </source>
</evidence>
<organism evidence="3 4">
    <name type="scientific">Phenylobacterium ferrooxidans</name>
    <dbReference type="NCBI Taxonomy" id="2982689"/>
    <lineage>
        <taxon>Bacteria</taxon>
        <taxon>Pseudomonadati</taxon>
        <taxon>Pseudomonadota</taxon>
        <taxon>Alphaproteobacteria</taxon>
        <taxon>Caulobacterales</taxon>
        <taxon>Caulobacteraceae</taxon>
        <taxon>Phenylobacterium</taxon>
    </lineage>
</organism>
<proteinExistence type="inferred from homology"/>
<comment type="caution">
    <text evidence="3">The sequence shown here is derived from an EMBL/GenBank/DDBJ whole genome shotgun (WGS) entry which is preliminary data.</text>
</comment>
<dbReference type="InterPro" id="IPR023393">
    <property type="entry name" value="START-like_dom_sf"/>
</dbReference>
<protein>
    <submittedName>
        <fullName evidence="3">SRPBCC domain-containing protein</fullName>
    </submittedName>
</protein>
<dbReference type="Pfam" id="PF08327">
    <property type="entry name" value="AHSA1"/>
    <property type="match status" value="1"/>
</dbReference>
<evidence type="ECO:0000256" key="1">
    <source>
        <dbReference type="ARBA" id="ARBA00006817"/>
    </source>
</evidence>
<feature type="domain" description="Activator of Hsp90 ATPase homologue 1/2-like C-terminal" evidence="2">
    <location>
        <begin position="17"/>
        <end position="146"/>
    </location>
</feature>
<evidence type="ECO:0000259" key="2">
    <source>
        <dbReference type="Pfam" id="PF08327"/>
    </source>
</evidence>
<keyword evidence="4" id="KW-1185">Reference proteome</keyword>
<dbReference type="EMBL" id="JAOTJD010000003">
    <property type="protein sequence ID" value="MFD3262906.1"/>
    <property type="molecule type" value="Genomic_DNA"/>
</dbReference>
<dbReference type="InterPro" id="IPR013538">
    <property type="entry name" value="ASHA1/2-like_C"/>
</dbReference>
<comment type="similarity">
    <text evidence="1">Belongs to the AHA1 family.</text>
</comment>
<gene>
    <name evidence="3" type="ORF">OCL97_02875</name>
</gene>
<name>A0ABW6CME3_9CAUL</name>
<dbReference type="RefSeq" id="WP_377367436.1">
    <property type="nucleotide sequence ID" value="NZ_JAOTJD010000003.1"/>
</dbReference>
<sequence length="157" mass="17226">MSSVEIEREITLTRVIDAPAALLFEAYSRPEHIMKWFGPVGWPVTLAEIDFRVGGTFKFAMTGPSGVQNEPFGGTYLEIVPDRKIVYDNGFNFEKMMVVTVTFDEADGKTKLTLHTVFASDEIAKMHISGGFEEGTNSGLDQLEDLAAELTSRIGGG</sequence>
<dbReference type="Proteomes" id="UP001598130">
    <property type="component" value="Unassembled WGS sequence"/>
</dbReference>